<evidence type="ECO:0000313" key="3">
    <source>
        <dbReference type="Proteomes" id="UP000245590"/>
    </source>
</evidence>
<dbReference type="OrthoDB" id="71751at2"/>
<reference evidence="2 3" key="1">
    <citation type="submission" date="2018-05" db="EMBL/GenBank/DDBJ databases">
        <title>Brachybacterium sp. M1HQ-2T, whole genome shotgun sequence.</title>
        <authorList>
            <person name="Tuo L."/>
        </authorList>
    </citation>
    <scope>NUCLEOTIDE SEQUENCE [LARGE SCALE GENOMIC DNA]</scope>
    <source>
        <strain evidence="2 3">M1HQ-2</strain>
    </source>
</reference>
<protein>
    <submittedName>
        <fullName evidence="2">DUF2945 domain-containing protein</fullName>
    </submittedName>
</protein>
<comment type="caution">
    <text evidence="2">The sequence shown here is derived from an EMBL/GenBank/DDBJ whole genome shotgun (WGS) entry which is preliminary data.</text>
</comment>
<gene>
    <name evidence="2" type="ORF">DEO23_00665</name>
</gene>
<accession>A0A2U2RMW3</accession>
<feature type="domain" description="Hypervirulence associated protein TUDOR" evidence="1">
    <location>
        <begin position="4"/>
        <end position="62"/>
    </location>
</feature>
<dbReference type="Pfam" id="PF11160">
    <property type="entry name" value="Hva1_TUDOR"/>
    <property type="match status" value="1"/>
</dbReference>
<name>A0A2U2RMW3_9MICO</name>
<dbReference type="Proteomes" id="UP000245590">
    <property type="component" value="Unassembled WGS sequence"/>
</dbReference>
<organism evidence="2 3">
    <name type="scientific">Brachybacterium endophyticum</name>
    <dbReference type="NCBI Taxonomy" id="2182385"/>
    <lineage>
        <taxon>Bacteria</taxon>
        <taxon>Bacillati</taxon>
        <taxon>Actinomycetota</taxon>
        <taxon>Actinomycetes</taxon>
        <taxon>Micrococcales</taxon>
        <taxon>Dermabacteraceae</taxon>
        <taxon>Brachybacterium</taxon>
    </lineage>
</organism>
<dbReference type="InterPro" id="IPR021331">
    <property type="entry name" value="Hva1_TUDOR"/>
</dbReference>
<dbReference type="EMBL" id="QFKX01000001">
    <property type="protein sequence ID" value="PWH07210.1"/>
    <property type="molecule type" value="Genomic_DNA"/>
</dbReference>
<dbReference type="AlphaFoldDB" id="A0A2U2RMW3"/>
<evidence type="ECO:0000313" key="2">
    <source>
        <dbReference type="EMBL" id="PWH07210.1"/>
    </source>
</evidence>
<proteinExistence type="predicted"/>
<sequence>MRKGYRVAWRTSQGMTAGTIVSRHTADLTFQGHVYRASHDDPVCIVESTSTGKQAAHHESTLERQD</sequence>
<keyword evidence="3" id="KW-1185">Reference proteome</keyword>
<dbReference type="RefSeq" id="WP_109274094.1">
    <property type="nucleotide sequence ID" value="NZ_QFKX01000001.1"/>
</dbReference>
<evidence type="ECO:0000259" key="1">
    <source>
        <dbReference type="Pfam" id="PF11160"/>
    </source>
</evidence>